<dbReference type="Gene3D" id="1.10.10.10">
    <property type="entry name" value="Winged helix-like DNA-binding domain superfamily/Winged helix DNA-binding domain"/>
    <property type="match status" value="1"/>
</dbReference>
<dbReference type="InterPro" id="IPR013325">
    <property type="entry name" value="RNA_pol_sigma_r2"/>
</dbReference>
<evidence type="ECO:0000259" key="7">
    <source>
        <dbReference type="Pfam" id="PF08281"/>
    </source>
</evidence>
<comment type="caution">
    <text evidence="8">The sequence shown here is derived from an EMBL/GenBank/DDBJ whole genome shotgun (WGS) entry which is preliminary data.</text>
</comment>
<keyword evidence="4" id="KW-0238">DNA-binding</keyword>
<organism evidence="8 9">
    <name type="scientific">Pseudaquabacterium terrae</name>
    <dbReference type="NCBI Taxonomy" id="2732868"/>
    <lineage>
        <taxon>Bacteria</taxon>
        <taxon>Pseudomonadati</taxon>
        <taxon>Pseudomonadota</taxon>
        <taxon>Betaproteobacteria</taxon>
        <taxon>Burkholderiales</taxon>
        <taxon>Sphaerotilaceae</taxon>
        <taxon>Pseudaquabacterium</taxon>
    </lineage>
</organism>
<evidence type="ECO:0000259" key="6">
    <source>
        <dbReference type="Pfam" id="PF04542"/>
    </source>
</evidence>
<dbReference type="InterPro" id="IPR013249">
    <property type="entry name" value="RNA_pol_sigma70_r4_t2"/>
</dbReference>
<sequence length="196" mass="21218">MTPFVPWTLPPAAATGTAAWLRALAQGDRLALDALYRQEAPAVYRYVLALAGDAAAAADATQDAFVALAERPGAFDAGLGTLGAYLAGIARHALLAQWRRRGREIEWDDDSGERAPDEASCPERRLVQQQALQQVWLALRALPWPQREALVLVDLQGRPYAEAARIAGCELNTLRTRVLRARHRLADLLGAGSGDS</sequence>
<dbReference type="EMBL" id="JABRWJ010000006">
    <property type="protein sequence ID" value="NRF69694.1"/>
    <property type="molecule type" value="Genomic_DNA"/>
</dbReference>
<dbReference type="Pfam" id="PF04542">
    <property type="entry name" value="Sigma70_r2"/>
    <property type="match status" value="1"/>
</dbReference>
<proteinExistence type="inferred from homology"/>
<evidence type="ECO:0000256" key="1">
    <source>
        <dbReference type="ARBA" id="ARBA00010641"/>
    </source>
</evidence>
<feature type="domain" description="RNA polymerase sigma factor 70 region 4 type 2" evidence="7">
    <location>
        <begin position="133"/>
        <end position="185"/>
    </location>
</feature>
<keyword evidence="5" id="KW-0804">Transcription</keyword>
<accession>A0ABX2EM14</accession>
<dbReference type="Pfam" id="PF08281">
    <property type="entry name" value="Sigma70_r4_2"/>
    <property type="match status" value="1"/>
</dbReference>
<dbReference type="InterPro" id="IPR014284">
    <property type="entry name" value="RNA_pol_sigma-70_dom"/>
</dbReference>
<feature type="domain" description="RNA polymerase sigma-70 region 2" evidence="6">
    <location>
        <begin position="35"/>
        <end position="103"/>
    </location>
</feature>
<dbReference type="InterPro" id="IPR013324">
    <property type="entry name" value="RNA_pol_sigma_r3/r4-like"/>
</dbReference>
<evidence type="ECO:0000256" key="3">
    <source>
        <dbReference type="ARBA" id="ARBA00023082"/>
    </source>
</evidence>
<dbReference type="PANTHER" id="PTHR43133">
    <property type="entry name" value="RNA POLYMERASE ECF-TYPE SIGMA FACTO"/>
    <property type="match status" value="1"/>
</dbReference>
<comment type="similarity">
    <text evidence="1">Belongs to the sigma-70 factor family. ECF subfamily.</text>
</comment>
<evidence type="ECO:0000256" key="2">
    <source>
        <dbReference type="ARBA" id="ARBA00023015"/>
    </source>
</evidence>
<gene>
    <name evidence="8" type="ORF">HLB44_22060</name>
</gene>
<dbReference type="InterPro" id="IPR036388">
    <property type="entry name" value="WH-like_DNA-bd_sf"/>
</dbReference>
<dbReference type="PANTHER" id="PTHR43133:SF8">
    <property type="entry name" value="RNA POLYMERASE SIGMA FACTOR HI_1459-RELATED"/>
    <property type="match status" value="1"/>
</dbReference>
<dbReference type="SUPFAM" id="SSF88659">
    <property type="entry name" value="Sigma3 and sigma4 domains of RNA polymerase sigma factors"/>
    <property type="match status" value="1"/>
</dbReference>
<evidence type="ECO:0000313" key="8">
    <source>
        <dbReference type="EMBL" id="NRF69694.1"/>
    </source>
</evidence>
<keyword evidence="2" id="KW-0805">Transcription regulation</keyword>
<protein>
    <submittedName>
        <fullName evidence="8">RNA polymerase sigma factor</fullName>
    </submittedName>
</protein>
<dbReference type="SUPFAM" id="SSF88946">
    <property type="entry name" value="Sigma2 domain of RNA polymerase sigma factors"/>
    <property type="match status" value="1"/>
</dbReference>
<evidence type="ECO:0000256" key="5">
    <source>
        <dbReference type="ARBA" id="ARBA00023163"/>
    </source>
</evidence>
<evidence type="ECO:0000313" key="9">
    <source>
        <dbReference type="Proteomes" id="UP000737171"/>
    </source>
</evidence>
<dbReference type="NCBIfam" id="TIGR02937">
    <property type="entry name" value="sigma70-ECF"/>
    <property type="match status" value="1"/>
</dbReference>
<dbReference type="Proteomes" id="UP000737171">
    <property type="component" value="Unassembled WGS sequence"/>
</dbReference>
<name>A0ABX2EM14_9BURK</name>
<evidence type="ECO:0000256" key="4">
    <source>
        <dbReference type="ARBA" id="ARBA00023125"/>
    </source>
</evidence>
<keyword evidence="3" id="KW-0731">Sigma factor</keyword>
<keyword evidence="9" id="KW-1185">Reference proteome</keyword>
<reference evidence="8 9" key="1">
    <citation type="submission" date="2020-05" db="EMBL/GenBank/DDBJ databases">
        <title>Aquincola sp. isolate from soil.</title>
        <authorList>
            <person name="Han J."/>
            <person name="Kim D.-U."/>
        </authorList>
    </citation>
    <scope>NUCLEOTIDE SEQUENCE [LARGE SCALE GENOMIC DNA]</scope>
    <source>
        <strain evidence="8 9">S2</strain>
    </source>
</reference>
<dbReference type="RefSeq" id="WP_173127035.1">
    <property type="nucleotide sequence ID" value="NZ_JABRWJ010000006.1"/>
</dbReference>
<dbReference type="Gene3D" id="1.10.1740.10">
    <property type="match status" value="1"/>
</dbReference>
<dbReference type="InterPro" id="IPR007627">
    <property type="entry name" value="RNA_pol_sigma70_r2"/>
</dbReference>
<dbReference type="InterPro" id="IPR039425">
    <property type="entry name" value="RNA_pol_sigma-70-like"/>
</dbReference>